<dbReference type="STRING" id="42251.A0A2T6ZUE0"/>
<keyword evidence="6" id="KW-1185">Reference proteome</keyword>
<feature type="domain" description="URB1 N-terminal" evidence="2">
    <location>
        <begin position="113"/>
        <end position="443"/>
    </location>
</feature>
<dbReference type="InterPro" id="IPR032436">
    <property type="entry name" value="URB1_C"/>
</dbReference>
<dbReference type="EMBL" id="NESQ01000099">
    <property type="protein sequence ID" value="PUU79109.1"/>
    <property type="molecule type" value="Genomic_DNA"/>
</dbReference>
<feature type="region of interest" description="Disordered" evidence="1">
    <location>
        <begin position="1"/>
        <end position="33"/>
    </location>
</feature>
<dbReference type="InterPro" id="IPR039844">
    <property type="entry name" value="URB1"/>
</dbReference>
<dbReference type="GO" id="GO:0005730">
    <property type="term" value="C:nucleolus"/>
    <property type="evidence" value="ECO:0007669"/>
    <property type="project" value="TreeGrafter"/>
</dbReference>
<protein>
    <submittedName>
        <fullName evidence="5">Ribosome 60S biogenesis N-terminal-domain-containing protein</fullName>
    </submittedName>
</protein>
<evidence type="ECO:0000259" key="2">
    <source>
        <dbReference type="Pfam" id="PF11707"/>
    </source>
</evidence>
<evidence type="ECO:0000313" key="5">
    <source>
        <dbReference type="EMBL" id="PUU79109.1"/>
    </source>
</evidence>
<feature type="domain" description="URB1 C-terminal" evidence="3">
    <location>
        <begin position="1561"/>
        <end position="1756"/>
    </location>
</feature>
<organism evidence="5 6">
    <name type="scientific">Tuber borchii</name>
    <name type="common">White truffle</name>
    <dbReference type="NCBI Taxonomy" id="42251"/>
    <lineage>
        <taxon>Eukaryota</taxon>
        <taxon>Fungi</taxon>
        <taxon>Dikarya</taxon>
        <taxon>Ascomycota</taxon>
        <taxon>Pezizomycotina</taxon>
        <taxon>Pezizomycetes</taxon>
        <taxon>Pezizales</taxon>
        <taxon>Tuberaceae</taxon>
        <taxon>Tuber</taxon>
    </lineage>
</organism>
<dbReference type="Pfam" id="PF16201">
    <property type="entry name" value="NopRA1"/>
    <property type="match status" value="1"/>
</dbReference>
<dbReference type="PANTHER" id="PTHR13500:SF0">
    <property type="entry name" value="NUCLEOLAR PRE-RIBOSOMAL-ASSOCIATED PROTEIN 1"/>
    <property type="match status" value="1"/>
</dbReference>
<dbReference type="GO" id="GO:0000466">
    <property type="term" value="P:maturation of 5.8S rRNA from tricistronic rRNA transcript (SSU-rRNA, 5.8S rRNA, LSU-rRNA)"/>
    <property type="evidence" value="ECO:0007669"/>
    <property type="project" value="TreeGrafter"/>
</dbReference>
<accession>A0A2T6ZUE0</accession>
<dbReference type="OrthoDB" id="72892at2759"/>
<gene>
    <name evidence="5" type="ORF">B9Z19DRAFT_1082432</name>
</gene>
<evidence type="ECO:0000256" key="1">
    <source>
        <dbReference type="SAM" id="MobiDB-lite"/>
    </source>
</evidence>
<dbReference type="SUPFAM" id="SSF48371">
    <property type="entry name" value="ARM repeat"/>
    <property type="match status" value="1"/>
</dbReference>
<dbReference type="PANTHER" id="PTHR13500">
    <property type="entry name" value="NUCLEOLAR PRERIBOSOMAL-ASSOCIATED PROTEIN 1"/>
    <property type="match status" value="1"/>
</dbReference>
<dbReference type="GO" id="GO:0000463">
    <property type="term" value="P:maturation of LSU-rRNA from tricistronic rRNA transcript (SSU-rRNA, 5.8S rRNA, LSU-rRNA)"/>
    <property type="evidence" value="ECO:0007669"/>
    <property type="project" value="TreeGrafter"/>
</dbReference>
<dbReference type="InterPro" id="IPR059018">
    <property type="entry name" value="HEAT_URB1"/>
</dbReference>
<dbReference type="Proteomes" id="UP000244722">
    <property type="component" value="Unassembled WGS sequence"/>
</dbReference>
<dbReference type="InterPro" id="IPR021714">
    <property type="entry name" value="URB1_N"/>
</dbReference>
<sequence length="1808" mass="202394">MKRPSDNAEKPDGFNKRRRPNKVTGNGAPKLNPEDIQTLRQLQSLFGDFSRPEELNSGIQCFKAFLNRCSKGGEVPDEVVDFNLKLLKEWLEMQSKRATDGDAGESQINAFGDILQVWSYASQKNALSVLSSVVSSLAWVVRICSQNEDLKPSGFILCKAILQQSYLKIIYRTLVSNREHVVAPCLRMLTEVNRFDHGSACGILHSAFDFTVKDITRNLEVRGGKVETTDDSRRPTLRTTFLRFITSFFQYGSSNIKNQILGLRTWMSLVFKYLRIDSPVAINEVIGALSKYVMEDKEISRATKTAVFNEWVLGHIAGLYGRQERVTISNAGKGEEKPIAEIAHEFLMSVCTTPGNGICFPSSGWYPQGSVEGEEKRRGSGPPKVHNRTLSLFISAIRPYADTFQQDLLLAIFRACPELVASYFILNSSFSFDPKLTSTWIGYCGFLTTAIELPIPDHFGLAELSPTPPPTSVVIENVIPKPLTKAVLTKCISHESSCNLIKFLTTRLLVISFQKLRKVLSALDKASGSMVDPSTNWLRMRFELIEEFCKRVPDISIILGLIKLSPGQGMLQKEATTRLLADYYETLPEVAFAGNFDITLTLGTLLVDEEGPEGQAADRKGLRFLEIHHLLRVAKDAPDIKWWHKSSTVSFSPFVSVLKVCCGPKSRFPLRQIKTLLHSFVAPSLLFQAETSVSPLEALLESLSAIAQPATSEAALVFLDESISRCIRTPFKYIDDYAELVMNILKSRKQGQGQGIAAVSPLVMTIVEQFKFFAESNAPHEVKLGVSAWLARFMGSCAILGENGHVLAALCNRLVKLCGYDKTSEGIFKLLKQDLEGEGEFQLVGRRSHESTSKRDKRGIILGGEHSRDLFKGLKRLDTEVIEGLICLYQDVGAEVSLFDIAVVCKAVGGILDGSTISEDDACTAVSKLFGLLKALFERIPRDDELRDRYKAMLAQDTVLVQSFLRVPVDSARVPRYIIFSKGFSQLLCSAFDGFEPVLEPLIKRFEVSVADIVQFLAGDNISDHRQSISVVYEAIILQILSLENLPNLVNAILKSANAKGLKELQFDLLRLILERLSTVGEHLPPQLLKDILAQLQRRLPDHESFNRALGKYLLGLPEQNIDMDSPCLNTFVLDLEREHSAAKVGLECALIRKVDAMRELVLSSLAATSDFTNAKDISPYLTALLESFSMPGKDVGRFEWIGRVSAETRDQLDKTFARFQVNLYKNYLSPEQVSLLQRAASLLPSLDKKKALQNIIQDNRRNNLTAKTVDLIDSLIDPRETADIRRWVLIALDFLTRRFAEDGSLSEEVLRFTKRLGGLFAQESIDLLTSAPRVALNAVLESGLQKRIDTPEIVYFVSVMVSQLPPKSLDAGKLLQMVLGHSKNPLLFRDDTPNEISHHMAFIIYCLFSATRLSQSTITTLDGVLGLYRGTNDIIDTALLKIIWSIEGHLAQSFANRIADWLILERVEGKPFISRVRGRLFVAVDSKKLARSVFQYSPRKAIVSDVDLKAFESFMGVLTERKETDSRTYNPEFLLPVLTYCLLSENIIIDVQAAVEKHTLGFAIMDLCSYNKSSNCNARSYIKTVISKLEASTYRERTQILHLLCAILASFTSYERLDAPQPLHIPTVVGVFLAQIVQVLSNPSHFLYEKVMELLLRQPLLNLHDVPHMVSLSNLGEEYHKEVLWILNVLEAGLKTEKDLDLYRKRNVFGNCLNVYNSPYTSDKEKEKIIELLWNAAGIEGGGTTLITRNGIISWTENQLSETLSVGNRILMKRLGARLFESSAKEYIKEWSKGDIEYHLRDGILVK</sequence>
<dbReference type="Pfam" id="PF11707">
    <property type="entry name" value="Npa1"/>
    <property type="match status" value="1"/>
</dbReference>
<comment type="caution">
    <text evidence="5">The sequence shown here is derived from an EMBL/GenBank/DDBJ whole genome shotgun (WGS) entry which is preliminary data.</text>
</comment>
<feature type="domain" description="URB1 central HEAT repeat" evidence="4">
    <location>
        <begin position="638"/>
        <end position="834"/>
    </location>
</feature>
<reference evidence="5 6" key="1">
    <citation type="submission" date="2017-04" db="EMBL/GenBank/DDBJ databases">
        <title>Draft genome sequence of Tuber borchii Vittad., a whitish edible truffle.</title>
        <authorList>
            <consortium name="DOE Joint Genome Institute"/>
            <person name="Murat C."/>
            <person name="Kuo A."/>
            <person name="Barry K.W."/>
            <person name="Clum A."/>
            <person name="Dockter R.B."/>
            <person name="Fauchery L."/>
            <person name="Iotti M."/>
            <person name="Kohler A."/>
            <person name="Labutti K."/>
            <person name="Lindquist E.A."/>
            <person name="Lipzen A."/>
            <person name="Ohm R.A."/>
            <person name="Wang M."/>
            <person name="Grigoriev I.V."/>
            <person name="Zambonelli A."/>
            <person name="Martin F.M."/>
        </authorList>
    </citation>
    <scope>NUCLEOTIDE SEQUENCE [LARGE SCALE GENOMIC DNA]</scope>
    <source>
        <strain evidence="5 6">Tbo3840</strain>
    </source>
</reference>
<name>A0A2T6ZUE0_TUBBO</name>
<evidence type="ECO:0000313" key="6">
    <source>
        <dbReference type="Proteomes" id="UP000244722"/>
    </source>
</evidence>
<evidence type="ECO:0000259" key="3">
    <source>
        <dbReference type="Pfam" id="PF16201"/>
    </source>
</evidence>
<proteinExistence type="predicted"/>
<feature type="compositionally biased region" description="Basic and acidic residues" evidence="1">
    <location>
        <begin position="1"/>
        <end position="15"/>
    </location>
</feature>
<dbReference type="Pfam" id="PF26140">
    <property type="entry name" value="HEAT_URB1"/>
    <property type="match status" value="1"/>
</dbReference>
<dbReference type="InterPro" id="IPR016024">
    <property type="entry name" value="ARM-type_fold"/>
</dbReference>
<evidence type="ECO:0000259" key="4">
    <source>
        <dbReference type="Pfam" id="PF26140"/>
    </source>
</evidence>